<dbReference type="Pfam" id="PF00675">
    <property type="entry name" value="Peptidase_M16"/>
    <property type="match status" value="1"/>
</dbReference>
<keyword evidence="5" id="KW-1185">Reference proteome</keyword>
<dbReference type="Proteomes" id="UP000054018">
    <property type="component" value="Unassembled WGS sequence"/>
</dbReference>
<dbReference type="OrthoDB" id="4953at2759"/>
<name>A0A0D0A1Y7_9AGAM</name>
<dbReference type="InterPro" id="IPR011765">
    <property type="entry name" value="Pept_M16_N"/>
</dbReference>
<dbReference type="SUPFAM" id="SSF63411">
    <property type="entry name" value="LuxS/MPP-like metallohydrolase"/>
    <property type="match status" value="4"/>
</dbReference>
<evidence type="ECO:0000259" key="2">
    <source>
        <dbReference type="Pfam" id="PF00675"/>
    </source>
</evidence>
<reference evidence="4 5" key="1">
    <citation type="submission" date="2014-04" db="EMBL/GenBank/DDBJ databases">
        <authorList>
            <consortium name="DOE Joint Genome Institute"/>
            <person name="Kuo A."/>
            <person name="Kohler A."/>
            <person name="Costa M.D."/>
            <person name="Nagy L.G."/>
            <person name="Floudas D."/>
            <person name="Copeland A."/>
            <person name="Barry K.W."/>
            <person name="Cichocki N."/>
            <person name="Veneault-Fourrey C."/>
            <person name="LaButti K."/>
            <person name="Lindquist E.A."/>
            <person name="Lipzen A."/>
            <person name="Lundell T."/>
            <person name="Morin E."/>
            <person name="Murat C."/>
            <person name="Sun H."/>
            <person name="Tunlid A."/>
            <person name="Henrissat B."/>
            <person name="Grigoriev I.V."/>
            <person name="Hibbett D.S."/>
            <person name="Martin F."/>
            <person name="Nordberg H.P."/>
            <person name="Cantor M.N."/>
            <person name="Hua S.X."/>
        </authorList>
    </citation>
    <scope>NUCLEOTIDE SEQUENCE [LARGE SCALE GENOMIC DNA]</scope>
    <source>
        <strain evidence="4 5">441</strain>
    </source>
</reference>
<protein>
    <submittedName>
        <fullName evidence="4">Unplaced genomic scaffold scaffold_8, whole genome shotgun sequence</fullName>
    </submittedName>
</protein>
<feature type="compositionally biased region" description="Low complexity" evidence="1">
    <location>
        <begin position="1083"/>
        <end position="1096"/>
    </location>
</feature>
<gene>
    <name evidence="4" type="ORF">PISMIDRAFT_673465</name>
</gene>
<evidence type="ECO:0000313" key="4">
    <source>
        <dbReference type="EMBL" id="KIK28462.1"/>
    </source>
</evidence>
<accession>A0A0D0A1Y7</accession>
<dbReference type="EMBL" id="KN833692">
    <property type="protein sequence ID" value="KIK28462.1"/>
    <property type="molecule type" value="Genomic_DNA"/>
</dbReference>
<evidence type="ECO:0000256" key="1">
    <source>
        <dbReference type="SAM" id="MobiDB-lite"/>
    </source>
</evidence>
<dbReference type="InterPro" id="IPR011249">
    <property type="entry name" value="Metalloenz_LuxS/M16"/>
</dbReference>
<reference evidence="5" key="2">
    <citation type="submission" date="2015-01" db="EMBL/GenBank/DDBJ databases">
        <title>Evolutionary Origins and Diversification of the Mycorrhizal Mutualists.</title>
        <authorList>
            <consortium name="DOE Joint Genome Institute"/>
            <consortium name="Mycorrhizal Genomics Consortium"/>
            <person name="Kohler A."/>
            <person name="Kuo A."/>
            <person name="Nagy L.G."/>
            <person name="Floudas D."/>
            <person name="Copeland A."/>
            <person name="Barry K.W."/>
            <person name="Cichocki N."/>
            <person name="Veneault-Fourrey C."/>
            <person name="LaButti K."/>
            <person name="Lindquist E.A."/>
            <person name="Lipzen A."/>
            <person name="Lundell T."/>
            <person name="Morin E."/>
            <person name="Murat C."/>
            <person name="Riley R."/>
            <person name="Ohm R."/>
            <person name="Sun H."/>
            <person name="Tunlid A."/>
            <person name="Henrissat B."/>
            <person name="Grigoriev I.V."/>
            <person name="Hibbett D.S."/>
            <person name="Martin F."/>
        </authorList>
    </citation>
    <scope>NUCLEOTIDE SEQUENCE [LARGE SCALE GENOMIC DNA]</scope>
    <source>
        <strain evidence="5">441</strain>
    </source>
</reference>
<dbReference type="FunFam" id="3.30.830.10:FF:000036">
    <property type="entry name" value="Putative zinc metalloprotease"/>
    <property type="match status" value="1"/>
</dbReference>
<dbReference type="FunFam" id="3.30.830.10:FF:000031">
    <property type="entry name" value="Putative zinc metalloprotease"/>
    <property type="match status" value="1"/>
</dbReference>
<dbReference type="FunFam" id="3.30.830.10:FF:000015">
    <property type="entry name" value="Putative zinc metalloprotease"/>
    <property type="match status" value="1"/>
</dbReference>
<feature type="domain" description="Peptidase M16 C-terminal" evidence="3">
    <location>
        <begin position="248"/>
        <end position="443"/>
    </location>
</feature>
<evidence type="ECO:0000313" key="5">
    <source>
        <dbReference type="Proteomes" id="UP000054018"/>
    </source>
</evidence>
<sequence length="1096" mass="121352">MLRSLSVGPRLHRLRRCVSPFALSNKFFLTPYYSYPRTLMSLSNGSAVVADTSTSFGNFDLIKRMELRNNGVVVSKWQSRVTGLTVVHLDYEAPLVNGYFVVATEIFDDTGCPHTLEHLVFMGSEGYPYKGIIDQLANRGFSNGTNAWTDTDHTAYTSSTAGDQGFLQLLPVFLDHILYPTMAKSAFLTEVYHINGKGEDAGVVYSEMQGRQNTSADLMALCSQRTLYPVGSAYRSETGGLMEALRLLTVEQIRKYHGTYYVPHNLSLIVTGKLSNGTHSLLSVIQDKVEPTIIAHDQGRGPRPNGWKRPFVETPSANREPINQTVKKVVEFPEKDESQGELIVTFSGPSPTDFLNRKAIDILATYLTSSPVAPLNKEYVEVESPLCSYIYFGEDIRASMVDLPIYVGSIPVEYLDDFDKRFVSSLRRISQEDIDMDRMHMVINRDERQLRSKLESSKGETLSGALITDFLYGALDGSDLPDALDETKYYDVLRTWSSKDWTNLLQKYFIDANYVAVIGKPSAHLVEKLERDEKSRLATQIEKLGPEGLAQAEKNLEAAKEEHERPIPKGVLTSFPVPDVKSISWIPVESVQETSEGFDVVRTPRLQSNLAKHIESDGSALPMFIQYDHVKSDFVSIHAHFSLASLPDRLRPYISTYLAAFFSLPVKRTSGEHLSHEEVVNKLDDETVAYESALGYSDQFTEVLRVTVKVQVDQYESAVAWLRDLVWGAIFDKERLLVSAAKIAQALPELKRDGSNVLSSVWLECHFSANSTSLASAVLSQSEFVPKLIAELRETPDKVVADFEALRSCLTDPSGIRFSVTGNVLDVAKPRSVWGRYFGSLPKSHLTPVRLTYETLNDLGRNPAGKATVISLPTIESSFVSHTTRGIQGFDHPEFPALRVALEVLNATESYLWRSIRGSGLAYGAYITADREAGLLTFMLYRSSDSIAAFREAKKVLIGLIDGTVDLEETTLDAAKSSIVYGIARNVSTPSTAATNSFLDQAIKGVPQGYNLKLLEKHQAVTKSDVLASLKKYVLPVFSSSSSTVVVVTAPSKVDQIADNLEDCGFKAEKRTLEVVLDEGSDSDGTSETGSQASYH</sequence>
<proteinExistence type="predicted"/>
<evidence type="ECO:0000259" key="3">
    <source>
        <dbReference type="Pfam" id="PF05193"/>
    </source>
</evidence>
<dbReference type="Pfam" id="PF05193">
    <property type="entry name" value="Peptidase_M16_C"/>
    <property type="match status" value="1"/>
</dbReference>
<feature type="region of interest" description="Disordered" evidence="1">
    <location>
        <begin position="1077"/>
        <end position="1096"/>
    </location>
</feature>
<feature type="domain" description="Peptidase M16 N-terminal" evidence="2">
    <location>
        <begin position="109"/>
        <end position="191"/>
    </location>
</feature>
<dbReference type="MEROPS" id="M16.A18"/>
<dbReference type="PANTHER" id="PTHR43016">
    <property type="entry name" value="PRESEQUENCE PROTEASE"/>
    <property type="match status" value="1"/>
</dbReference>
<dbReference type="STRING" id="765257.A0A0D0A1Y7"/>
<dbReference type="GO" id="GO:0046872">
    <property type="term" value="F:metal ion binding"/>
    <property type="evidence" value="ECO:0007669"/>
    <property type="project" value="InterPro"/>
</dbReference>
<dbReference type="Gene3D" id="3.30.830.10">
    <property type="entry name" value="Metalloenzyme, LuxS/M16 peptidase-like"/>
    <property type="match status" value="4"/>
</dbReference>
<dbReference type="InterPro" id="IPR007863">
    <property type="entry name" value="Peptidase_M16_C"/>
</dbReference>
<dbReference type="AlphaFoldDB" id="A0A0D0A1Y7"/>
<organism evidence="4 5">
    <name type="scientific">Pisolithus microcarpus 441</name>
    <dbReference type="NCBI Taxonomy" id="765257"/>
    <lineage>
        <taxon>Eukaryota</taxon>
        <taxon>Fungi</taxon>
        <taxon>Dikarya</taxon>
        <taxon>Basidiomycota</taxon>
        <taxon>Agaricomycotina</taxon>
        <taxon>Agaricomycetes</taxon>
        <taxon>Agaricomycetidae</taxon>
        <taxon>Boletales</taxon>
        <taxon>Sclerodermatineae</taxon>
        <taxon>Pisolithaceae</taxon>
        <taxon>Pisolithus</taxon>
    </lineage>
</organism>
<dbReference type="PANTHER" id="PTHR43016:SF16">
    <property type="entry name" value="METALLOPROTEASE, PUTATIVE (AFU_ORTHOLOGUE AFUA_4G07610)-RELATED"/>
    <property type="match status" value="1"/>
</dbReference>
<dbReference type="HOGENOM" id="CLU_006065_0_0_1"/>